<dbReference type="AlphaFoldDB" id="A0A067SVR9"/>
<evidence type="ECO:0000313" key="1">
    <source>
        <dbReference type="EMBL" id="KDR70868.1"/>
    </source>
</evidence>
<dbReference type="EMBL" id="KL142395">
    <property type="protein sequence ID" value="KDR70868.1"/>
    <property type="molecule type" value="Genomic_DNA"/>
</dbReference>
<proteinExistence type="predicted"/>
<organism evidence="1 2">
    <name type="scientific">Galerina marginata (strain CBS 339.88)</name>
    <dbReference type="NCBI Taxonomy" id="685588"/>
    <lineage>
        <taxon>Eukaryota</taxon>
        <taxon>Fungi</taxon>
        <taxon>Dikarya</taxon>
        <taxon>Basidiomycota</taxon>
        <taxon>Agaricomycotina</taxon>
        <taxon>Agaricomycetes</taxon>
        <taxon>Agaricomycetidae</taxon>
        <taxon>Agaricales</taxon>
        <taxon>Agaricineae</taxon>
        <taxon>Strophariaceae</taxon>
        <taxon>Galerina</taxon>
    </lineage>
</organism>
<sequence>MTMVSCSGDSSRWIMRPLLFCLLEVFNELTGKDASSDTRWRTARRMTLYISKHLPLRTSCAPLSVPASSLT</sequence>
<dbReference type="Proteomes" id="UP000027222">
    <property type="component" value="Unassembled WGS sequence"/>
</dbReference>
<gene>
    <name evidence="1" type="ORF">GALMADRAFT_811754</name>
</gene>
<dbReference type="HOGENOM" id="CLU_2740189_0_0_1"/>
<evidence type="ECO:0000313" key="2">
    <source>
        <dbReference type="Proteomes" id="UP000027222"/>
    </source>
</evidence>
<keyword evidence="2" id="KW-1185">Reference proteome</keyword>
<accession>A0A067SVR9</accession>
<reference evidence="2" key="1">
    <citation type="journal article" date="2014" name="Proc. Natl. Acad. Sci. U.S.A.">
        <title>Extensive sampling of basidiomycete genomes demonstrates inadequacy of the white-rot/brown-rot paradigm for wood decay fungi.</title>
        <authorList>
            <person name="Riley R."/>
            <person name="Salamov A.A."/>
            <person name="Brown D.W."/>
            <person name="Nagy L.G."/>
            <person name="Floudas D."/>
            <person name="Held B.W."/>
            <person name="Levasseur A."/>
            <person name="Lombard V."/>
            <person name="Morin E."/>
            <person name="Otillar R."/>
            <person name="Lindquist E.A."/>
            <person name="Sun H."/>
            <person name="LaButti K.M."/>
            <person name="Schmutz J."/>
            <person name="Jabbour D."/>
            <person name="Luo H."/>
            <person name="Baker S.E."/>
            <person name="Pisabarro A.G."/>
            <person name="Walton J.D."/>
            <person name="Blanchette R.A."/>
            <person name="Henrissat B."/>
            <person name="Martin F."/>
            <person name="Cullen D."/>
            <person name="Hibbett D.S."/>
            <person name="Grigoriev I.V."/>
        </authorList>
    </citation>
    <scope>NUCLEOTIDE SEQUENCE [LARGE SCALE GENOMIC DNA]</scope>
    <source>
        <strain evidence="2">CBS 339.88</strain>
    </source>
</reference>
<protein>
    <submittedName>
        <fullName evidence="1">Uncharacterized protein</fullName>
    </submittedName>
</protein>
<name>A0A067SVR9_GALM3</name>